<proteinExistence type="predicted"/>
<dbReference type="AlphaFoldDB" id="A0A011TZP8"/>
<keyword evidence="1" id="KW-1133">Transmembrane helix</keyword>
<reference evidence="4 6" key="2">
    <citation type="submission" date="2019-03" db="EMBL/GenBank/DDBJ databases">
        <title>Genomic Encyclopedia of Type Strains, Phase IV (KMG-IV): sequencing the most valuable type-strain genomes for metagenomic binning, comparative biology and taxonomic classification.</title>
        <authorList>
            <person name="Goeker M."/>
        </authorList>
    </citation>
    <scope>NUCLEOTIDE SEQUENCE [LARGE SCALE GENOMIC DNA]</scope>
    <source>
        <strain evidence="4 6">DSM 11603</strain>
    </source>
</reference>
<sequence>MSLAVFSAVLAAALMHASWNALIKVRLDRFASISLTSLGMAVTALPVLPFVDFPGAGAWGWIGVSLCMHIGYRLFLIRAYEVGDLAQTYPLARGSAPLITTIGGVILIQEVPGPFALAGILMLSAGTFLMSLRGGGRLAAFNLAAVGYALTTSLFIAGYTLADGMGAREATTALSYAAWLFVCDGLVATAIALVCRGRRLARTLAVEWRIGLLTGFLSGAAYAIAMWAMTKAPIASVASLRETSILFAMAISVFALGEKMTGWRAASALCIVAGVVALRLS</sequence>
<dbReference type="Gene3D" id="1.10.3730.20">
    <property type="match status" value="2"/>
</dbReference>
<dbReference type="RefSeq" id="WP_035024476.1">
    <property type="nucleotide sequence ID" value="NZ_KK073880.1"/>
</dbReference>
<dbReference type="GO" id="GO:0016020">
    <property type="term" value="C:membrane"/>
    <property type="evidence" value="ECO:0007669"/>
    <property type="project" value="InterPro"/>
</dbReference>
<comment type="caution">
    <text evidence="3">The sequence shown here is derived from an EMBL/GenBank/DDBJ whole genome shotgun (WGS) entry which is preliminary data.</text>
</comment>
<evidence type="ECO:0000313" key="6">
    <source>
        <dbReference type="Proteomes" id="UP000294958"/>
    </source>
</evidence>
<keyword evidence="1" id="KW-0472">Membrane</keyword>
<dbReference type="HOGENOM" id="CLU_060016_3_0_5"/>
<dbReference type="EMBL" id="SNZF01000004">
    <property type="protein sequence ID" value="TDR36910.1"/>
    <property type="molecule type" value="Genomic_DNA"/>
</dbReference>
<accession>A0A011TZP8</accession>
<feature type="transmembrane region" description="Helical" evidence="1">
    <location>
        <begin position="58"/>
        <end position="80"/>
    </location>
</feature>
<evidence type="ECO:0000259" key="2">
    <source>
        <dbReference type="Pfam" id="PF00892"/>
    </source>
</evidence>
<dbReference type="eggNOG" id="COG0697">
    <property type="taxonomic scope" value="Bacteria"/>
</dbReference>
<keyword evidence="1" id="KW-0812">Transmembrane</keyword>
<name>A0A011TZP8_9HYPH</name>
<feature type="transmembrane region" description="Helical" evidence="1">
    <location>
        <begin position="234"/>
        <end position="256"/>
    </location>
</feature>
<dbReference type="Pfam" id="PF00892">
    <property type="entry name" value="EamA"/>
    <property type="match status" value="2"/>
</dbReference>
<feature type="transmembrane region" description="Helical" evidence="1">
    <location>
        <begin position="206"/>
        <end position="228"/>
    </location>
</feature>
<dbReference type="OrthoDB" id="9783707at2"/>
<feature type="transmembrane region" description="Helical" evidence="1">
    <location>
        <begin position="30"/>
        <end position="51"/>
    </location>
</feature>
<gene>
    <name evidence="3" type="ORF">BG36_21110</name>
    <name evidence="4" type="ORF">DES43_104236</name>
</gene>
<dbReference type="InterPro" id="IPR037185">
    <property type="entry name" value="EmrE-like"/>
</dbReference>
<protein>
    <submittedName>
        <fullName evidence="4">EamA-like transporter family protein</fullName>
    </submittedName>
    <submittedName>
        <fullName evidence="3">Membrane protein</fullName>
    </submittedName>
</protein>
<feature type="transmembrane region" description="Helical" evidence="1">
    <location>
        <begin position="115"/>
        <end position="132"/>
    </location>
</feature>
<dbReference type="Proteomes" id="UP000294958">
    <property type="component" value="Unassembled WGS sequence"/>
</dbReference>
<dbReference type="SUPFAM" id="SSF103481">
    <property type="entry name" value="Multidrug resistance efflux transporter EmrE"/>
    <property type="match status" value="2"/>
</dbReference>
<dbReference type="PATRIC" id="fig|69279.3.peg.1153"/>
<dbReference type="Proteomes" id="UP000019849">
    <property type="component" value="Unassembled WGS sequence"/>
</dbReference>
<evidence type="ECO:0000313" key="3">
    <source>
        <dbReference type="EMBL" id="EXL09602.1"/>
    </source>
</evidence>
<feature type="transmembrane region" description="Helical" evidence="1">
    <location>
        <begin position="173"/>
        <end position="194"/>
    </location>
</feature>
<dbReference type="EMBL" id="JENY01000006">
    <property type="protein sequence ID" value="EXL09602.1"/>
    <property type="molecule type" value="Genomic_DNA"/>
</dbReference>
<organism evidence="3 5">
    <name type="scientific">Aquamicrobium defluvii</name>
    <dbReference type="NCBI Taxonomy" id="69279"/>
    <lineage>
        <taxon>Bacteria</taxon>
        <taxon>Pseudomonadati</taxon>
        <taxon>Pseudomonadota</taxon>
        <taxon>Alphaproteobacteria</taxon>
        <taxon>Hyphomicrobiales</taxon>
        <taxon>Phyllobacteriaceae</taxon>
        <taxon>Aquamicrobium</taxon>
    </lineage>
</organism>
<reference evidence="3 5" key="1">
    <citation type="submission" date="2014-02" db="EMBL/GenBank/DDBJ databases">
        <title>Aquamicrobium defluvii Genome sequencing.</title>
        <authorList>
            <person name="Wang X."/>
        </authorList>
    </citation>
    <scope>NUCLEOTIDE SEQUENCE [LARGE SCALE GENOMIC DNA]</scope>
    <source>
        <strain evidence="3 5">W13Z1</strain>
    </source>
</reference>
<feature type="domain" description="EamA" evidence="2">
    <location>
        <begin position="8"/>
        <end position="131"/>
    </location>
</feature>
<dbReference type="InterPro" id="IPR000620">
    <property type="entry name" value="EamA_dom"/>
</dbReference>
<evidence type="ECO:0000313" key="4">
    <source>
        <dbReference type="EMBL" id="TDR36910.1"/>
    </source>
</evidence>
<keyword evidence="6" id="KW-1185">Reference proteome</keyword>
<evidence type="ECO:0000313" key="5">
    <source>
        <dbReference type="Proteomes" id="UP000019849"/>
    </source>
</evidence>
<feature type="domain" description="EamA" evidence="2">
    <location>
        <begin position="145"/>
        <end position="278"/>
    </location>
</feature>
<evidence type="ECO:0000256" key="1">
    <source>
        <dbReference type="SAM" id="Phobius"/>
    </source>
</evidence>
<feature type="transmembrane region" description="Helical" evidence="1">
    <location>
        <begin position="139"/>
        <end position="161"/>
    </location>
</feature>